<dbReference type="SUPFAM" id="SSF160240">
    <property type="entry name" value="Cation efflux protein cytoplasmic domain-like"/>
    <property type="match status" value="1"/>
</dbReference>
<feature type="transmembrane region" description="Helical" evidence="8">
    <location>
        <begin position="94"/>
        <end position="111"/>
    </location>
</feature>
<dbReference type="InterPro" id="IPR036837">
    <property type="entry name" value="Cation_efflux_CTD_sf"/>
</dbReference>
<dbReference type="InParanoid" id="T1EKG1"/>
<dbReference type="RefSeq" id="XP_009015243.1">
    <property type="nucleotide sequence ID" value="XM_009016995.1"/>
</dbReference>
<keyword evidence="6" id="KW-0406">Ion transport</keyword>
<evidence type="ECO:0000256" key="4">
    <source>
        <dbReference type="ARBA" id="ARBA00022692"/>
    </source>
</evidence>
<feature type="transmembrane region" description="Helical" evidence="8">
    <location>
        <begin position="21"/>
        <end position="42"/>
    </location>
</feature>
<evidence type="ECO:0000256" key="3">
    <source>
        <dbReference type="ARBA" id="ARBA00022448"/>
    </source>
</evidence>
<dbReference type="InterPro" id="IPR027470">
    <property type="entry name" value="Cation_efflux_CTD"/>
</dbReference>
<feature type="domain" description="Cation efflux protein cytoplasmic" evidence="10">
    <location>
        <begin position="195"/>
        <end position="259"/>
    </location>
</feature>
<dbReference type="Pfam" id="PF01545">
    <property type="entry name" value="Cation_efflux"/>
    <property type="match status" value="1"/>
</dbReference>
<dbReference type="InterPro" id="IPR050291">
    <property type="entry name" value="CDF_Transporter"/>
</dbReference>
<dbReference type="FunFam" id="3.30.70.1350:FF:000001">
    <property type="entry name" value="Metal tolerance protein 11"/>
    <property type="match status" value="1"/>
</dbReference>
<dbReference type="GO" id="GO:0008324">
    <property type="term" value="F:monoatomic cation transmembrane transporter activity"/>
    <property type="evidence" value="ECO:0000318"/>
    <property type="project" value="GO_Central"/>
</dbReference>
<evidence type="ECO:0000313" key="11">
    <source>
        <dbReference type="EMBL" id="ESO05875.1"/>
    </source>
</evidence>
<dbReference type="FunFam" id="1.20.1510.10:FF:000005">
    <property type="entry name" value="Putative Cation diffusion facilitator 1"/>
    <property type="match status" value="1"/>
</dbReference>
<dbReference type="AlphaFoldDB" id="T1EKG1"/>
<feature type="domain" description="Cation efflux protein transmembrane" evidence="9">
    <location>
        <begin position="1"/>
        <end position="178"/>
    </location>
</feature>
<dbReference type="KEGG" id="hro:HELRODRAFT_150569"/>
<dbReference type="Proteomes" id="UP000015101">
    <property type="component" value="Unassembled WGS sequence"/>
</dbReference>
<dbReference type="GO" id="GO:0016020">
    <property type="term" value="C:membrane"/>
    <property type="evidence" value="ECO:0000318"/>
    <property type="project" value="GO_Central"/>
</dbReference>
<evidence type="ECO:0000256" key="5">
    <source>
        <dbReference type="ARBA" id="ARBA00022989"/>
    </source>
</evidence>
<protein>
    <submittedName>
        <fullName evidence="11 12">Uncharacterized protein</fullName>
    </submittedName>
</protein>
<dbReference type="EnsemblMetazoa" id="HelroT150569">
    <property type="protein sequence ID" value="HelroP150569"/>
    <property type="gene ID" value="HelroG150569"/>
</dbReference>
<dbReference type="Pfam" id="PF16916">
    <property type="entry name" value="ZT_dimer"/>
    <property type="match status" value="1"/>
</dbReference>
<reference evidence="12" key="3">
    <citation type="submission" date="2015-06" db="UniProtKB">
        <authorList>
            <consortium name="EnsemblMetazoa"/>
        </authorList>
    </citation>
    <scope>IDENTIFICATION</scope>
</reference>
<dbReference type="PANTHER" id="PTHR43840">
    <property type="entry name" value="MITOCHONDRIAL METAL TRANSPORTER 1-RELATED"/>
    <property type="match status" value="1"/>
</dbReference>
<dbReference type="OMA" id="WANAFDE"/>
<evidence type="ECO:0000256" key="1">
    <source>
        <dbReference type="ARBA" id="ARBA00004127"/>
    </source>
</evidence>
<dbReference type="NCBIfam" id="TIGR01297">
    <property type="entry name" value="CDF"/>
    <property type="match status" value="1"/>
</dbReference>
<keyword evidence="13" id="KW-1185">Reference proteome</keyword>
<evidence type="ECO:0000259" key="10">
    <source>
        <dbReference type="Pfam" id="PF16916"/>
    </source>
</evidence>
<dbReference type="EMBL" id="AMQM01000446">
    <property type="status" value="NOT_ANNOTATED_CDS"/>
    <property type="molecule type" value="Genomic_DNA"/>
</dbReference>
<evidence type="ECO:0000256" key="6">
    <source>
        <dbReference type="ARBA" id="ARBA00023065"/>
    </source>
</evidence>
<keyword evidence="5 8" id="KW-1133">Transmembrane helix</keyword>
<reference evidence="13" key="1">
    <citation type="submission" date="2012-12" db="EMBL/GenBank/DDBJ databases">
        <authorList>
            <person name="Hellsten U."/>
            <person name="Grimwood J."/>
            <person name="Chapman J.A."/>
            <person name="Shapiro H."/>
            <person name="Aerts A."/>
            <person name="Otillar R.P."/>
            <person name="Terry A.Y."/>
            <person name="Boore J.L."/>
            <person name="Simakov O."/>
            <person name="Marletaz F."/>
            <person name="Cho S.-J."/>
            <person name="Edsinger-Gonzales E."/>
            <person name="Havlak P."/>
            <person name="Kuo D.-H."/>
            <person name="Larsson T."/>
            <person name="Lv J."/>
            <person name="Arendt D."/>
            <person name="Savage R."/>
            <person name="Osoegawa K."/>
            <person name="de Jong P."/>
            <person name="Lindberg D.R."/>
            <person name="Seaver E.C."/>
            <person name="Weisblat D.A."/>
            <person name="Putnam N.H."/>
            <person name="Grigoriev I.V."/>
            <person name="Rokhsar D.S."/>
        </authorList>
    </citation>
    <scope>NUCLEOTIDE SEQUENCE</scope>
</reference>
<dbReference type="OrthoDB" id="78296at2759"/>
<feature type="transmembrane region" description="Helical" evidence="8">
    <location>
        <begin position="154"/>
        <end position="170"/>
    </location>
</feature>
<evidence type="ECO:0000313" key="13">
    <source>
        <dbReference type="Proteomes" id="UP000015101"/>
    </source>
</evidence>
<dbReference type="GO" id="GO:0012505">
    <property type="term" value="C:endomembrane system"/>
    <property type="evidence" value="ECO:0007669"/>
    <property type="project" value="UniProtKB-SubCell"/>
</dbReference>
<dbReference type="InterPro" id="IPR002524">
    <property type="entry name" value="Cation_efflux"/>
</dbReference>
<evidence type="ECO:0000256" key="7">
    <source>
        <dbReference type="ARBA" id="ARBA00023136"/>
    </source>
</evidence>
<name>T1EKG1_HELRO</name>
<keyword evidence="7 8" id="KW-0472">Membrane</keyword>
<proteinExistence type="inferred from homology"/>
<comment type="subcellular location">
    <subcellularLocation>
        <location evidence="1">Endomembrane system</location>
        <topology evidence="1">Multi-pass membrane protein</topology>
    </subcellularLocation>
</comment>
<dbReference type="CTD" id="20197061"/>
<keyword evidence="4 8" id="KW-0812">Transmembrane</keyword>
<dbReference type="InterPro" id="IPR027469">
    <property type="entry name" value="Cation_efflux_TMD_sf"/>
</dbReference>
<dbReference type="PANTHER" id="PTHR43840:SF13">
    <property type="entry name" value="CATION EFFLUX PROTEIN CYTOPLASMIC DOMAIN-CONTAINING PROTEIN"/>
    <property type="match status" value="1"/>
</dbReference>
<organism evidence="12 13">
    <name type="scientific">Helobdella robusta</name>
    <name type="common">Californian leech</name>
    <dbReference type="NCBI Taxonomy" id="6412"/>
    <lineage>
        <taxon>Eukaryota</taxon>
        <taxon>Metazoa</taxon>
        <taxon>Spiralia</taxon>
        <taxon>Lophotrochozoa</taxon>
        <taxon>Annelida</taxon>
        <taxon>Clitellata</taxon>
        <taxon>Hirudinea</taxon>
        <taxon>Rhynchobdellida</taxon>
        <taxon>Glossiphoniidae</taxon>
        <taxon>Helobdella</taxon>
    </lineage>
</organism>
<dbReference type="eggNOG" id="KOG1485">
    <property type="taxonomic scope" value="Eukaryota"/>
</dbReference>
<evidence type="ECO:0000256" key="8">
    <source>
        <dbReference type="SAM" id="Phobius"/>
    </source>
</evidence>
<dbReference type="EMBL" id="KB096324">
    <property type="protein sequence ID" value="ESO05875.1"/>
    <property type="molecule type" value="Genomic_DNA"/>
</dbReference>
<dbReference type="GeneID" id="20197061"/>
<sequence>ILVYVCVCLCKTVAAAFTGSLAIITSVIDSVVDLVSGAFMWWSSRAIKKRDPYLYPQGRTKLEPIAIVVLSVVMALASVAMIQESFNIVINRNYKTNFLVLAVVKLILFIVCRRCPAPVTQALAQDHRNDVLSNTGALAFGLIAAYAWKYADPIGAILISIYIIISWYRTGREQIKLLTGHTAQPDFLKKLTWIALNHHEKILYIDTLRAFHFGNNFLVEVDIVLPMDMQLIEAHDIGESLQIKLEKIQEVERAFVHIDYEFEHHPASEHK</sequence>
<dbReference type="HOGENOM" id="CLU_013430_2_3_1"/>
<comment type="similarity">
    <text evidence="2">Belongs to the cation diffusion facilitator (CDF) transporter (TC 2.A.4) family. SLC30A subfamily.</text>
</comment>
<evidence type="ECO:0000259" key="9">
    <source>
        <dbReference type="Pfam" id="PF01545"/>
    </source>
</evidence>
<keyword evidence="3" id="KW-0813">Transport</keyword>
<dbReference type="Gene3D" id="1.20.1510.10">
    <property type="entry name" value="Cation efflux protein transmembrane domain"/>
    <property type="match status" value="1"/>
</dbReference>
<evidence type="ECO:0000313" key="12">
    <source>
        <dbReference type="EnsemblMetazoa" id="HelroP150569"/>
    </source>
</evidence>
<accession>T1EKG1</accession>
<evidence type="ECO:0000256" key="2">
    <source>
        <dbReference type="ARBA" id="ARBA00008873"/>
    </source>
</evidence>
<dbReference type="SUPFAM" id="SSF161111">
    <property type="entry name" value="Cation efflux protein transmembrane domain-like"/>
    <property type="match status" value="1"/>
</dbReference>
<feature type="transmembrane region" description="Helical" evidence="8">
    <location>
        <begin position="62"/>
        <end position="82"/>
    </location>
</feature>
<reference evidence="11 13" key="2">
    <citation type="journal article" date="2013" name="Nature">
        <title>Insights into bilaterian evolution from three spiralian genomes.</title>
        <authorList>
            <person name="Simakov O."/>
            <person name="Marletaz F."/>
            <person name="Cho S.J."/>
            <person name="Edsinger-Gonzales E."/>
            <person name="Havlak P."/>
            <person name="Hellsten U."/>
            <person name="Kuo D.H."/>
            <person name="Larsson T."/>
            <person name="Lv J."/>
            <person name="Arendt D."/>
            <person name="Savage R."/>
            <person name="Osoegawa K."/>
            <person name="de Jong P."/>
            <person name="Grimwood J."/>
            <person name="Chapman J.A."/>
            <person name="Shapiro H."/>
            <person name="Aerts A."/>
            <person name="Otillar R.P."/>
            <person name="Terry A.Y."/>
            <person name="Boore J.L."/>
            <person name="Grigoriev I.V."/>
            <person name="Lindberg D.R."/>
            <person name="Seaver E.C."/>
            <person name="Weisblat D.A."/>
            <person name="Putnam N.H."/>
            <person name="Rokhsar D.S."/>
        </authorList>
    </citation>
    <scope>NUCLEOTIDE SEQUENCE</scope>
</reference>
<gene>
    <name evidence="12" type="primary">20197061</name>
    <name evidence="11" type="ORF">HELRODRAFT_150569</name>
</gene>
<dbReference type="Gene3D" id="3.30.70.1350">
    <property type="entry name" value="Cation efflux protein, cytoplasmic domain"/>
    <property type="match status" value="1"/>
</dbReference>
<dbReference type="InterPro" id="IPR058533">
    <property type="entry name" value="Cation_efflux_TM"/>
</dbReference>